<dbReference type="RefSeq" id="XP_002683474.1">
    <property type="nucleotide sequence ID" value="XM_002683428.1"/>
</dbReference>
<evidence type="ECO:0000313" key="4">
    <source>
        <dbReference type="EMBL" id="EFC50730.1"/>
    </source>
</evidence>
<dbReference type="VEuPathDB" id="AmoebaDB:NAEGRDRAFT_61341"/>
<dbReference type="Pfam" id="PF13374">
    <property type="entry name" value="TPR_10"/>
    <property type="match status" value="2"/>
</dbReference>
<dbReference type="PROSITE" id="PS50005">
    <property type="entry name" value="TPR"/>
    <property type="match status" value="2"/>
</dbReference>
<dbReference type="OrthoDB" id="1667894at2759"/>
<evidence type="ECO:0000256" key="2">
    <source>
        <dbReference type="ARBA" id="ARBA00022803"/>
    </source>
</evidence>
<proteinExistence type="predicted"/>
<dbReference type="KEGG" id="ngr:NAEGRDRAFT_61341"/>
<organism evidence="5">
    <name type="scientific">Naegleria gruberi</name>
    <name type="common">Amoeba</name>
    <dbReference type="NCBI Taxonomy" id="5762"/>
    <lineage>
        <taxon>Eukaryota</taxon>
        <taxon>Discoba</taxon>
        <taxon>Heterolobosea</taxon>
        <taxon>Tetramitia</taxon>
        <taxon>Eutetramitia</taxon>
        <taxon>Vahlkampfiidae</taxon>
        <taxon>Naegleria</taxon>
    </lineage>
</organism>
<dbReference type="InParanoid" id="D2UY45"/>
<dbReference type="InterPro" id="IPR011990">
    <property type="entry name" value="TPR-like_helical_dom_sf"/>
</dbReference>
<dbReference type="eggNOG" id="KOG1840">
    <property type="taxonomic scope" value="Eukaryota"/>
</dbReference>
<keyword evidence="1" id="KW-0677">Repeat</keyword>
<gene>
    <name evidence="4" type="ORF">NAEGRDRAFT_61341</name>
</gene>
<dbReference type="PANTHER" id="PTHR45641:SF19">
    <property type="entry name" value="NEPHROCYSTIN-3"/>
    <property type="match status" value="1"/>
</dbReference>
<dbReference type="STRING" id="5762.D2UY45"/>
<dbReference type="Proteomes" id="UP000006671">
    <property type="component" value="Unassembled WGS sequence"/>
</dbReference>
<dbReference type="SMART" id="SM00028">
    <property type="entry name" value="TPR"/>
    <property type="match status" value="9"/>
</dbReference>
<feature type="repeat" description="TPR" evidence="3">
    <location>
        <begin position="356"/>
        <end position="389"/>
    </location>
</feature>
<dbReference type="EMBL" id="GG738845">
    <property type="protein sequence ID" value="EFC50730.1"/>
    <property type="molecule type" value="Genomic_DNA"/>
</dbReference>
<keyword evidence="5" id="KW-1185">Reference proteome</keyword>
<evidence type="ECO:0000256" key="3">
    <source>
        <dbReference type="PROSITE-ProRule" id="PRU00339"/>
    </source>
</evidence>
<reference evidence="4 5" key="1">
    <citation type="journal article" date="2010" name="Cell">
        <title>The genome of Naegleria gruberi illuminates early eukaryotic versatility.</title>
        <authorList>
            <person name="Fritz-Laylin L.K."/>
            <person name="Prochnik S.E."/>
            <person name="Ginger M.L."/>
            <person name="Dacks J.B."/>
            <person name="Carpenter M.L."/>
            <person name="Field M.C."/>
            <person name="Kuo A."/>
            <person name="Paredez A."/>
            <person name="Chapman J."/>
            <person name="Pham J."/>
            <person name="Shu S."/>
            <person name="Neupane R."/>
            <person name="Cipriano M."/>
            <person name="Mancuso J."/>
            <person name="Tu H."/>
            <person name="Salamov A."/>
            <person name="Lindquist E."/>
            <person name="Shapiro H."/>
            <person name="Lucas S."/>
            <person name="Grigoriev I.V."/>
            <person name="Cande W.Z."/>
            <person name="Fulton C."/>
            <person name="Rokhsar D.S."/>
            <person name="Dawson S.C."/>
        </authorList>
    </citation>
    <scope>NUCLEOTIDE SEQUENCE [LARGE SCALE GENOMIC DNA]</scope>
    <source>
        <strain evidence="4 5">NEG-M</strain>
    </source>
</reference>
<dbReference type="PANTHER" id="PTHR45641">
    <property type="entry name" value="TETRATRICOPEPTIDE REPEAT PROTEIN (AFU_ORTHOLOGUE AFUA_6G03870)"/>
    <property type="match status" value="1"/>
</dbReference>
<dbReference type="OMA" id="DYISHAT"/>
<accession>D2UY45</accession>
<name>D2UY45_NAEGR</name>
<dbReference type="InterPro" id="IPR019734">
    <property type="entry name" value="TPR_rpt"/>
</dbReference>
<feature type="repeat" description="TPR" evidence="3">
    <location>
        <begin position="524"/>
        <end position="557"/>
    </location>
</feature>
<sequence>MNILNANFLSPSRPVITPKKDLNNNLSPFNIFSSTKQSHPQPLNIGQNTSLEEAWALRVKQIQQESDPNFIHISYNELENPSSPQPITPFTINNSPITCGKNIYPPLQTPTPFRKHLSDDVEKYKKHISSEEHTPSNGHTPFLQGFTEDKPITVSISPPPLSKATSISICENLITSPNHFSPSTALSPFKETTFIFNGVKENFQNERSLKKNISPSNSIDKGEIQQTKVIACELLHSGFLENAVEKALECKQMILKHLGSFNEDLIYIFILLGESLTHLAKFKQAKLYLLEAKKIVDGLFKSKHNNRVLALFSIQIYNDLGYLMKLQGKYKHSIEYYRKHLLEKQKYYHVNTNEIATAYTQLGVVYSLVGSFENSMECLCKALEIREKIFGRDHLETATVYNNIGNVFLYVADYHKAYQYYRLGEGILESNSLIDHPDYATSLVNLATCLKSLKQTEEAIILYEKALNIRERILGERHSSTVSCYLMIGSLYITMQEFEKADEYLYHGIMLREIEFGKDHIETAVGYLYIGNLRQEMGKFEEALSFYNKAKEIYVKHYGDTHTETILVFENISSLLLNFGKGDEAMDLLYRVLKHKQQYYGDNHPSTGTVLNNIGNILRQQGKIIEAFEKYQKCKAIFESSFGFDHEATAVIYTNLGHLYLTSFLNNQKDEKLVREILQQKSTSIDDSKIRELKITEALRLYTHAKSIRERLFGTNHIDTIISQRNISIVYATMKNYPLAYQHICSCKKLLALHHANNEVEMKETSKVMADILRDSGGKVKKVSGDSILFSSPSIKSQVNQRNMNKAPSLSALLDGSISIRTNSLSQRSTLYHSSSKNRSIKSFR</sequence>
<evidence type="ECO:0000313" key="5">
    <source>
        <dbReference type="Proteomes" id="UP000006671"/>
    </source>
</evidence>
<dbReference type="SUPFAM" id="SSF48452">
    <property type="entry name" value="TPR-like"/>
    <property type="match status" value="3"/>
</dbReference>
<dbReference type="Pfam" id="PF13424">
    <property type="entry name" value="TPR_12"/>
    <property type="match status" value="3"/>
</dbReference>
<evidence type="ECO:0000256" key="1">
    <source>
        <dbReference type="ARBA" id="ARBA00022737"/>
    </source>
</evidence>
<dbReference type="AlphaFoldDB" id="D2UY45"/>
<dbReference type="GeneID" id="8859053"/>
<protein>
    <submittedName>
        <fullName evidence="4">Predicted protein</fullName>
    </submittedName>
</protein>
<dbReference type="Gene3D" id="1.25.40.10">
    <property type="entry name" value="Tetratricopeptide repeat domain"/>
    <property type="match status" value="3"/>
</dbReference>
<keyword evidence="2 3" id="KW-0802">TPR repeat</keyword>